<dbReference type="SUPFAM" id="SSF52540">
    <property type="entry name" value="P-loop containing nucleoside triphosphate hydrolases"/>
    <property type="match status" value="1"/>
</dbReference>
<feature type="domain" description="Tr-type G" evidence="5">
    <location>
        <begin position="2"/>
        <end position="201"/>
    </location>
</feature>
<feature type="binding site" evidence="4">
    <location>
        <begin position="14"/>
        <end position="19"/>
    </location>
    <ligand>
        <name>GTP</name>
        <dbReference type="ChEBI" id="CHEBI:37565"/>
    </ligand>
</feature>
<dbReference type="InterPro" id="IPR048876">
    <property type="entry name" value="BipA_C"/>
</dbReference>
<dbReference type="PRINTS" id="PR00315">
    <property type="entry name" value="ELONGATNFCT"/>
</dbReference>
<accession>A0A1F4TNR2</accession>
<dbReference type="FunFam" id="3.30.70.870:FF:000003">
    <property type="entry name" value="GTP-binding protein TypA"/>
    <property type="match status" value="1"/>
</dbReference>
<dbReference type="NCBIfam" id="TIGR01394">
    <property type="entry name" value="TypA_BipA"/>
    <property type="match status" value="1"/>
</dbReference>
<comment type="similarity">
    <text evidence="4">Belongs to the TRAFAC class translation factor GTPase superfamily. Classic translation factor GTPase family. BipA subfamily.</text>
</comment>
<dbReference type="InterPro" id="IPR000795">
    <property type="entry name" value="T_Tr_GTP-bd_dom"/>
</dbReference>
<dbReference type="Gene3D" id="3.30.70.240">
    <property type="match status" value="1"/>
</dbReference>
<dbReference type="GO" id="GO:0019843">
    <property type="term" value="F:rRNA binding"/>
    <property type="evidence" value="ECO:0007669"/>
    <property type="project" value="UniProtKB-KW"/>
</dbReference>
<dbReference type="HAMAP" id="MF_00849">
    <property type="entry name" value="BipA"/>
    <property type="match status" value="1"/>
</dbReference>
<proteinExistence type="inferred from homology"/>
<dbReference type="CDD" id="cd01891">
    <property type="entry name" value="TypA_BipA"/>
    <property type="match status" value="1"/>
</dbReference>
<dbReference type="InterPro" id="IPR009000">
    <property type="entry name" value="Transl_B-barrel_sf"/>
</dbReference>
<dbReference type="AlphaFoldDB" id="A0A1F4TNR2"/>
<dbReference type="Pfam" id="PF00679">
    <property type="entry name" value="EFG_C"/>
    <property type="match status" value="1"/>
</dbReference>
<feature type="binding site" evidence="4">
    <location>
        <begin position="127"/>
        <end position="130"/>
    </location>
    <ligand>
        <name>GTP</name>
        <dbReference type="ChEBI" id="CHEBI:37565"/>
    </ligand>
</feature>
<dbReference type="PANTHER" id="PTHR42908:SF8">
    <property type="entry name" value="TR-TYPE G DOMAIN-CONTAINING PROTEIN"/>
    <property type="match status" value="1"/>
</dbReference>
<evidence type="ECO:0000256" key="3">
    <source>
        <dbReference type="ARBA" id="ARBA00048548"/>
    </source>
</evidence>
<dbReference type="InterPro" id="IPR042116">
    <property type="entry name" value="TypA/BipA_C"/>
</dbReference>
<dbReference type="Pfam" id="PF00009">
    <property type="entry name" value="GTP_EFTU"/>
    <property type="match status" value="1"/>
</dbReference>
<dbReference type="FunFam" id="3.30.70.240:FF:000002">
    <property type="entry name" value="GTP-binding protein TypA"/>
    <property type="match status" value="1"/>
</dbReference>
<dbReference type="GO" id="GO:0043022">
    <property type="term" value="F:ribosome binding"/>
    <property type="evidence" value="ECO:0007669"/>
    <property type="project" value="UniProtKB-UniRule"/>
</dbReference>
<evidence type="ECO:0000256" key="1">
    <source>
        <dbReference type="ARBA" id="ARBA00022741"/>
    </source>
</evidence>
<keyword evidence="2 4" id="KW-0342">GTP-binding</keyword>
<protein>
    <recommendedName>
        <fullName evidence="4">Large ribosomal subunit assembly factor BipA</fullName>
        <ecNumber evidence="4">3.6.5.-</ecNumber>
    </recommendedName>
    <alternativeName>
        <fullName evidence="4">GTP-binding protein BipA</fullName>
    </alternativeName>
</protein>
<keyword evidence="4" id="KW-0963">Cytoplasm</keyword>
<comment type="function">
    <text evidence="4">A 50S ribosomal subunit assembly protein with GTPase activity, required for 50S subunit assembly at low temperatures, may also play a role in translation. Binds GTP and analogs. Binds the 70S ribosome between the 30S and 50S subunits, in a similar position as ribosome-bound EF-G; it contacts a number of ribosomal proteins, both rRNAs and the A-site tRNA.</text>
</comment>
<evidence type="ECO:0000313" key="7">
    <source>
        <dbReference type="Proteomes" id="UP000178951"/>
    </source>
</evidence>
<dbReference type="CDD" id="cd16263">
    <property type="entry name" value="BipA_III"/>
    <property type="match status" value="1"/>
</dbReference>
<dbReference type="InterPro" id="IPR035647">
    <property type="entry name" value="EFG_III/V"/>
</dbReference>
<reference evidence="6 7" key="1">
    <citation type="journal article" date="2016" name="Nat. Commun.">
        <title>Thousands of microbial genomes shed light on interconnected biogeochemical processes in an aquifer system.</title>
        <authorList>
            <person name="Anantharaman K."/>
            <person name="Brown C.T."/>
            <person name="Hug L.A."/>
            <person name="Sharon I."/>
            <person name="Castelle C.J."/>
            <person name="Probst A.J."/>
            <person name="Thomas B.C."/>
            <person name="Singh A."/>
            <person name="Wilkins M.J."/>
            <person name="Karaoz U."/>
            <person name="Brodie E.L."/>
            <person name="Williams K.H."/>
            <person name="Hubbard S.S."/>
            <person name="Banfield J.F."/>
        </authorList>
    </citation>
    <scope>NUCLEOTIDE SEQUENCE [LARGE SCALE GENOMIC DNA]</scope>
</reference>
<dbReference type="Gene3D" id="2.40.50.250">
    <property type="entry name" value="bipa protein"/>
    <property type="match status" value="1"/>
</dbReference>
<organism evidence="6 7">
    <name type="scientific">candidate division WOR-1 bacterium RIFOXYB2_FULL_48_7</name>
    <dbReference type="NCBI Taxonomy" id="1802583"/>
    <lineage>
        <taxon>Bacteria</taxon>
        <taxon>Bacillati</taxon>
        <taxon>Saganbacteria</taxon>
    </lineage>
</organism>
<keyword evidence="1 4" id="KW-0547">Nucleotide-binding</keyword>
<dbReference type="InterPro" id="IPR006298">
    <property type="entry name" value="BipA"/>
</dbReference>
<dbReference type="InterPro" id="IPR005225">
    <property type="entry name" value="Small_GTP-bd"/>
</dbReference>
<dbReference type="InterPro" id="IPR000640">
    <property type="entry name" value="EFG_V-like"/>
</dbReference>
<dbReference type="GO" id="GO:0000049">
    <property type="term" value="F:tRNA binding"/>
    <property type="evidence" value="ECO:0007669"/>
    <property type="project" value="UniProtKB-KW"/>
</dbReference>
<dbReference type="FunFam" id="2.40.50.250:FF:000001">
    <property type="entry name" value="GTP-binding protein TypA"/>
    <property type="match status" value="1"/>
</dbReference>
<keyword evidence="4" id="KW-0820">tRNA-binding</keyword>
<dbReference type="SMART" id="SM00838">
    <property type="entry name" value="EFG_C"/>
    <property type="match status" value="1"/>
</dbReference>
<dbReference type="GO" id="GO:0005525">
    <property type="term" value="F:GTP binding"/>
    <property type="evidence" value="ECO:0007669"/>
    <property type="project" value="UniProtKB-UniRule"/>
</dbReference>
<dbReference type="SUPFAM" id="SSF54980">
    <property type="entry name" value="EF-G C-terminal domain-like"/>
    <property type="match status" value="2"/>
</dbReference>
<gene>
    <name evidence="4" type="primary">bipA</name>
    <name evidence="6" type="ORF">A2311_01185</name>
</gene>
<keyword evidence="4" id="KW-0690">Ribosome biogenesis</keyword>
<dbReference type="PANTHER" id="PTHR42908">
    <property type="entry name" value="TRANSLATION ELONGATION FACTOR-RELATED"/>
    <property type="match status" value="1"/>
</dbReference>
<dbReference type="GO" id="GO:0005829">
    <property type="term" value="C:cytosol"/>
    <property type="evidence" value="ECO:0007669"/>
    <property type="project" value="TreeGrafter"/>
</dbReference>
<dbReference type="GO" id="GO:1990904">
    <property type="term" value="C:ribonucleoprotein complex"/>
    <property type="evidence" value="ECO:0007669"/>
    <property type="project" value="TreeGrafter"/>
</dbReference>
<dbReference type="SUPFAM" id="SSF50447">
    <property type="entry name" value="Translation proteins"/>
    <property type="match status" value="1"/>
</dbReference>
<name>A0A1F4TNR2_UNCSA</name>
<keyword evidence="4" id="KW-0378">Hydrolase</keyword>
<dbReference type="InterPro" id="IPR047043">
    <property type="entry name" value="BipA_III"/>
</dbReference>
<dbReference type="NCBIfam" id="TIGR00231">
    <property type="entry name" value="small_GTP"/>
    <property type="match status" value="1"/>
</dbReference>
<dbReference type="FunFam" id="2.40.30.10:FF:000016">
    <property type="entry name" value="GTP-binding protein TypA"/>
    <property type="match status" value="1"/>
</dbReference>
<dbReference type="CDD" id="cd03691">
    <property type="entry name" value="BipA_TypA_II"/>
    <property type="match status" value="1"/>
</dbReference>
<dbReference type="GO" id="GO:0009409">
    <property type="term" value="P:response to cold"/>
    <property type="evidence" value="ECO:0007669"/>
    <property type="project" value="UniProtKB-ARBA"/>
</dbReference>
<dbReference type="Proteomes" id="UP000178951">
    <property type="component" value="Unassembled WGS sequence"/>
</dbReference>
<evidence type="ECO:0000259" key="5">
    <source>
        <dbReference type="PROSITE" id="PS51722"/>
    </source>
</evidence>
<keyword evidence="4" id="KW-0699">rRNA-binding</keyword>
<comment type="caution">
    <text evidence="6">The sequence shown here is derived from an EMBL/GenBank/DDBJ whole genome shotgun (WGS) entry which is preliminary data.</text>
</comment>
<dbReference type="PROSITE" id="PS51722">
    <property type="entry name" value="G_TR_2"/>
    <property type="match status" value="1"/>
</dbReference>
<dbReference type="InterPro" id="IPR047042">
    <property type="entry name" value="BipA_II"/>
</dbReference>
<dbReference type="EC" id="3.6.5.-" evidence="4"/>
<keyword evidence="4" id="KW-0694">RNA-binding</keyword>
<dbReference type="GO" id="GO:0000027">
    <property type="term" value="P:ribosomal large subunit assembly"/>
    <property type="evidence" value="ECO:0007669"/>
    <property type="project" value="UniProtKB-UniRule"/>
</dbReference>
<sequence length="604" mass="67313">MTKIINIAIIAHVDHGKTTLTDHLLRQGGAFGAREEITELVMDSNDLERERGITIYSKNCSIRYQNYKINIVDTPGHADFGSEVERVLKMADSVLLLVDAKEGPMPQTKFVLSKSLKLGLRPIVVINKIDKVHKDGKRAHKVIDLVFDLFIKLDANDEQLDFPVVYSISRQGIAQYNVEDEGKDLEPLFATILKHVQAYPDKSSGPLQMQVTNLDYDDYVGRIAIGRVTSGQLEKNINIVVCKRDGSIQPGKITKLSNFEGLKQVEIDSAECGDIVAVAGIPDITIGETICAAENPLPMPLLLIDEPTLTMEFLVNDSPFAGKDGKYVTNRHLRERLERELQTNVGLRVESIGGAEGFRVSGRGELHLSVLLEQMRREGYEVQVSQPKVILKSVHGEQMEPVEQAIISVPDHLAGTVIEKLGKRRSEMLEMNSKNGTTTLIYNVPTRGLLGFRAEFIMDTKGEGILHHSFARYERHKGTIAKRINGVLISGNNGKTASYALENLQERSKLFIGPGIEVYEGMIIGENARRQDMTVNPCKEKKQTNIRAAGADDAIKLTPPIKLSLEQALEFIDDDELVEITPKNIRLRKKYLTENERSRLSSSN</sequence>
<comment type="subcellular location">
    <subcellularLocation>
        <location evidence="4">Cytoplasm</location>
    </subcellularLocation>
    <text evidence="4">Binds to ribosomes.</text>
</comment>
<comment type="subunit">
    <text evidence="4">Monomer.</text>
</comment>
<dbReference type="InterPro" id="IPR027417">
    <property type="entry name" value="P-loop_NTPase"/>
</dbReference>
<dbReference type="FunFam" id="3.40.50.300:FF:000055">
    <property type="entry name" value="GTP-binding protein TypA"/>
    <property type="match status" value="1"/>
</dbReference>
<dbReference type="Gene3D" id="2.40.30.10">
    <property type="entry name" value="Translation factors"/>
    <property type="match status" value="1"/>
</dbReference>
<dbReference type="GO" id="GO:0010467">
    <property type="term" value="P:gene expression"/>
    <property type="evidence" value="ECO:0007669"/>
    <property type="project" value="UniProtKB-ARBA"/>
</dbReference>
<dbReference type="Gene3D" id="3.40.50.300">
    <property type="entry name" value="P-loop containing nucleotide triphosphate hydrolases"/>
    <property type="match status" value="1"/>
</dbReference>
<comment type="catalytic activity">
    <reaction evidence="3 4">
        <text>GTP + H2O = GDP + phosphate + H(+)</text>
        <dbReference type="Rhea" id="RHEA:19669"/>
        <dbReference type="ChEBI" id="CHEBI:15377"/>
        <dbReference type="ChEBI" id="CHEBI:15378"/>
        <dbReference type="ChEBI" id="CHEBI:37565"/>
        <dbReference type="ChEBI" id="CHEBI:43474"/>
        <dbReference type="ChEBI" id="CHEBI:58189"/>
    </reaction>
</comment>
<dbReference type="CDD" id="cd03710">
    <property type="entry name" value="BipA_TypA_C"/>
    <property type="match status" value="1"/>
</dbReference>
<dbReference type="Pfam" id="PF21018">
    <property type="entry name" value="BipA_C"/>
    <property type="match status" value="1"/>
</dbReference>
<dbReference type="PROSITE" id="PS00301">
    <property type="entry name" value="G_TR_1"/>
    <property type="match status" value="1"/>
</dbReference>
<dbReference type="GO" id="GO:0003924">
    <property type="term" value="F:GTPase activity"/>
    <property type="evidence" value="ECO:0007669"/>
    <property type="project" value="UniProtKB-UniRule"/>
</dbReference>
<evidence type="ECO:0000256" key="2">
    <source>
        <dbReference type="ARBA" id="ARBA00023134"/>
    </source>
</evidence>
<dbReference type="Gene3D" id="3.30.70.870">
    <property type="entry name" value="Elongation Factor G (Translational Gtpase), domain 3"/>
    <property type="match status" value="1"/>
</dbReference>
<dbReference type="InterPro" id="IPR031157">
    <property type="entry name" value="G_TR_CS"/>
</dbReference>
<dbReference type="STRING" id="1802583.A2311_01185"/>
<dbReference type="InterPro" id="IPR035651">
    <property type="entry name" value="BipA_V"/>
</dbReference>
<evidence type="ECO:0000313" key="6">
    <source>
        <dbReference type="EMBL" id="OGC34318.1"/>
    </source>
</evidence>
<dbReference type="InterPro" id="IPR047041">
    <property type="entry name" value="BipA_GTP-bd_dom"/>
</dbReference>
<dbReference type="InterPro" id="IPR004161">
    <property type="entry name" value="EFTu-like_2"/>
</dbReference>
<dbReference type="EMBL" id="MEUF01000046">
    <property type="protein sequence ID" value="OGC34318.1"/>
    <property type="molecule type" value="Genomic_DNA"/>
</dbReference>
<evidence type="ECO:0000256" key="4">
    <source>
        <dbReference type="HAMAP-Rule" id="MF_00849"/>
    </source>
</evidence>
<dbReference type="Pfam" id="PF03144">
    <property type="entry name" value="GTP_EFTU_D2"/>
    <property type="match status" value="1"/>
</dbReference>